<evidence type="ECO:0000313" key="1">
    <source>
        <dbReference type="EMBL" id="KAK3715251.1"/>
    </source>
</evidence>
<gene>
    <name evidence="1" type="ORF">LTR37_007218</name>
</gene>
<evidence type="ECO:0000313" key="2">
    <source>
        <dbReference type="Proteomes" id="UP001281147"/>
    </source>
</evidence>
<sequence>MSKRKANDDSVHNEKQKPKRSLSPSKPHAVFVVLYKYDPQSYGGEARRCDVKRVFADIAEANKEAIAAGNDLRDSKKAERSKDTLAIYAPDDYGVEIWITKTGDRMIEMKEGNGDGRHSVSAQRHLVKERSELTPAV</sequence>
<keyword evidence="2" id="KW-1185">Reference proteome</keyword>
<proteinExistence type="predicted"/>
<reference evidence="1" key="1">
    <citation type="submission" date="2023-07" db="EMBL/GenBank/DDBJ databases">
        <title>Black Yeasts Isolated from many extreme environments.</title>
        <authorList>
            <person name="Coleine C."/>
            <person name="Stajich J.E."/>
            <person name="Selbmann L."/>
        </authorList>
    </citation>
    <scope>NUCLEOTIDE SEQUENCE</scope>
    <source>
        <strain evidence="1">CCFEE 5714</strain>
    </source>
</reference>
<protein>
    <submittedName>
        <fullName evidence="1">Uncharacterized protein</fullName>
    </submittedName>
</protein>
<name>A0ACC3NEU3_9PEZI</name>
<accession>A0ACC3NEU3</accession>
<comment type="caution">
    <text evidence="1">The sequence shown here is derived from an EMBL/GenBank/DDBJ whole genome shotgun (WGS) entry which is preliminary data.</text>
</comment>
<dbReference type="EMBL" id="JAUTXU010000050">
    <property type="protein sequence ID" value="KAK3715251.1"/>
    <property type="molecule type" value="Genomic_DNA"/>
</dbReference>
<organism evidence="1 2">
    <name type="scientific">Vermiconidia calcicola</name>
    <dbReference type="NCBI Taxonomy" id="1690605"/>
    <lineage>
        <taxon>Eukaryota</taxon>
        <taxon>Fungi</taxon>
        <taxon>Dikarya</taxon>
        <taxon>Ascomycota</taxon>
        <taxon>Pezizomycotina</taxon>
        <taxon>Dothideomycetes</taxon>
        <taxon>Dothideomycetidae</taxon>
        <taxon>Mycosphaerellales</taxon>
        <taxon>Extremaceae</taxon>
        <taxon>Vermiconidia</taxon>
    </lineage>
</organism>
<dbReference type="Proteomes" id="UP001281147">
    <property type="component" value="Unassembled WGS sequence"/>
</dbReference>